<feature type="region of interest" description="Disordered" evidence="2">
    <location>
        <begin position="626"/>
        <end position="656"/>
    </location>
</feature>
<accession>A0A9W9FDV6</accession>
<feature type="region of interest" description="Disordered" evidence="2">
    <location>
        <begin position="132"/>
        <end position="160"/>
    </location>
</feature>
<comment type="caution">
    <text evidence="3">The sequence shown here is derived from an EMBL/GenBank/DDBJ whole genome shotgun (WGS) entry which is preliminary data.</text>
</comment>
<dbReference type="GeneID" id="81356895"/>
<evidence type="ECO:0000313" key="3">
    <source>
        <dbReference type="EMBL" id="KAJ5098421.1"/>
    </source>
</evidence>
<reference evidence="3" key="1">
    <citation type="submission" date="2022-11" db="EMBL/GenBank/DDBJ databases">
        <authorList>
            <person name="Petersen C."/>
        </authorList>
    </citation>
    <scope>NUCLEOTIDE SEQUENCE</scope>
    <source>
        <strain evidence="3">IBT 30761</strain>
    </source>
</reference>
<gene>
    <name evidence="3" type="ORF">N7532_005422</name>
</gene>
<evidence type="ECO:0000256" key="1">
    <source>
        <dbReference type="SAM" id="Coils"/>
    </source>
</evidence>
<organism evidence="3 4">
    <name type="scientific">Penicillium argentinense</name>
    <dbReference type="NCBI Taxonomy" id="1131581"/>
    <lineage>
        <taxon>Eukaryota</taxon>
        <taxon>Fungi</taxon>
        <taxon>Dikarya</taxon>
        <taxon>Ascomycota</taxon>
        <taxon>Pezizomycotina</taxon>
        <taxon>Eurotiomycetes</taxon>
        <taxon>Eurotiomycetidae</taxon>
        <taxon>Eurotiales</taxon>
        <taxon>Aspergillaceae</taxon>
        <taxon>Penicillium</taxon>
    </lineage>
</organism>
<feature type="compositionally biased region" description="Polar residues" evidence="2">
    <location>
        <begin position="744"/>
        <end position="771"/>
    </location>
</feature>
<dbReference type="EMBL" id="JAPQKI010000005">
    <property type="protein sequence ID" value="KAJ5098421.1"/>
    <property type="molecule type" value="Genomic_DNA"/>
</dbReference>
<dbReference type="AlphaFoldDB" id="A0A9W9FDV6"/>
<sequence>MQSLWSRAALSQTSCRCVSCLSTTANGVASRSAGAASKKRLRIGNSVTALYTSIFAAAALADARAKSQRRNDWEEKIAAVKAEVDVLVDEEQRMIESLQRRRKTRGVNRLLRTRGFGAASNFVPASEQRVTFSPPTRSFHTAHPLSNATTTKTNAADTVNTEEHEEIEEKWLDEENTYNLEEEHLDMEQSEAFPSWMDKEPLRVKAIQKLALKQFAIRLLLRPAIAHRYSGVKMNYEADLEIPKINVDRLLGELNAIRNRISHLRTNREANFDDLVQGLSKRGSYNKKASRLRDQLDLELQDDIQLYERKQMSLQELLLRISGNIMESVEPDRTDAFRAMIGAFARTRQNDLNELLLRTIIPNFFYFSTSLIITIFAFYRKTKNLRDFDQFLRMLSGRGWPINIGNLGTWRIMTMNGLELVVPPLDSNNPILYVELIVASLRFDQPDRADAFLQAARKAGFFDSFVTLAAYLRFCSIRQDWNKGLTVLRRAITYLVASTSPAETHVPRILTRMVQLCDSCNRQDVSQVLIDAAVHSGFDPSIPLNQHDIFPIVDRAGERWKRAAETTPIENINRPLWQKCYDFAIIFGEHLKKLEESDSGISSHQYERLSAQYSHHAMNASLAGISTQTTTGRATSKSAPSPPPESDPSQEEAQLHNTQAEELSAMKIEMAQLRQLVFQLREHHIESSFKDERLYDEVSLDKPSVRRWKAYEYSPIDYDDPHMSIKFERKSTPVEETDEPPIQPLSNPRVQDQHTVSVSNSKQTAAGNSGPRSAHGPLTATSGTG</sequence>
<dbReference type="Proteomes" id="UP001149074">
    <property type="component" value="Unassembled WGS sequence"/>
</dbReference>
<feature type="coiled-coil region" evidence="1">
    <location>
        <begin position="63"/>
        <end position="101"/>
    </location>
</feature>
<dbReference type="OrthoDB" id="185373at2759"/>
<keyword evidence="1" id="KW-0175">Coiled coil</keyword>
<reference evidence="3" key="2">
    <citation type="journal article" date="2023" name="IMA Fungus">
        <title>Comparative genomic study of the Penicillium genus elucidates a diverse pangenome and 15 lateral gene transfer events.</title>
        <authorList>
            <person name="Petersen C."/>
            <person name="Sorensen T."/>
            <person name="Nielsen M.R."/>
            <person name="Sondergaard T.E."/>
            <person name="Sorensen J.L."/>
            <person name="Fitzpatrick D.A."/>
            <person name="Frisvad J.C."/>
            <person name="Nielsen K.L."/>
        </authorList>
    </citation>
    <scope>NUCLEOTIDE SEQUENCE</scope>
    <source>
        <strain evidence="3">IBT 30761</strain>
    </source>
</reference>
<feature type="compositionally biased region" description="Low complexity" evidence="2">
    <location>
        <begin position="147"/>
        <end position="159"/>
    </location>
</feature>
<evidence type="ECO:0000256" key="2">
    <source>
        <dbReference type="SAM" id="MobiDB-lite"/>
    </source>
</evidence>
<name>A0A9W9FDV6_9EURO</name>
<evidence type="ECO:0000313" key="4">
    <source>
        <dbReference type="Proteomes" id="UP001149074"/>
    </source>
</evidence>
<proteinExistence type="predicted"/>
<feature type="compositionally biased region" description="Polar residues" evidence="2">
    <location>
        <begin position="626"/>
        <end position="635"/>
    </location>
</feature>
<dbReference type="RefSeq" id="XP_056474075.1">
    <property type="nucleotide sequence ID" value="XM_056617916.1"/>
</dbReference>
<keyword evidence="4" id="KW-1185">Reference proteome</keyword>
<protein>
    <submittedName>
        <fullName evidence="3">Uncharacterized protein</fullName>
    </submittedName>
</protein>
<feature type="region of interest" description="Disordered" evidence="2">
    <location>
        <begin position="730"/>
        <end position="785"/>
    </location>
</feature>